<protein>
    <submittedName>
        <fullName evidence="6">Nitrite reductase/ring-hydroxylating ferredoxin subunit</fullName>
    </submittedName>
</protein>
<dbReference type="SUPFAM" id="SSF50022">
    <property type="entry name" value="ISP domain"/>
    <property type="match status" value="1"/>
</dbReference>
<evidence type="ECO:0000256" key="3">
    <source>
        <dbReference type="ARBA" id="ARBA00023004"/>
    </source>
</evidence>
<keyword evidence="3" id="KW-0408">Iron</keyword>
<dbReference type="Pfam" id="PF00355">
    <property type="entry name" value="Rieske"/>
    <property type="match status" value="1"/>
</dbReference>
<gene>
    <name evidence="6" type="ORF">J2851_006605</name>
</gene>
<evidence type="ECO:0000256" key="2">
    <source>
        <dbReference type="ARBA" id="ARBA00022723"/>
    </source>
</evidence>
<feature type="domain" description="Rieske" evidence="5">
    <location>
        <begin position="3"/>
        <end position="54"/>
    </location>
</feature>
<accession>A0ABS4SWD7</accession>
<dbReference type="Proteomes" id="UP000781958">
    <property type="component" value="Unassembled WGS sequence"/>
</dbReference>
<dbReference type="InterPro" id="IPR036922">
    <property type="entry name" value="Rieske_2Fe-2S_sf"/>
</dbReference>
<keyword evidence="1" id="KW-0001">2Fe-2S</keyword>
<sequence length="54" mass="5694">MPWHTASSVEFRSEGSVVGVAITGQDIAVDLLEGAYCATADACTHQHAHMSDGY</sequence>
<dbReference type="Gene3D" id="2.102.10.10">
    <property type="entry name" value="Rieske [2Fe-2S] iron-sulphur domain"/>
    <property type="match status" value="1"/>
</dbReference>
<name>A0ABS4SWD7_9PROT</name>
<comment type="caution">
    <text evidence="6">The sequence shown here is derived from an EMBL/GenBank/DDBJ whole genome shotgun (WGS) entry which is preliminary data.</text>
</comment>
<keyword evidence="4" id="KW-0411">Iron-sulfur</keyword>
<evidence type="ECO:0000256" key="1">
    <source>
        <dbReference type="ARBA" id="ARBA00022714"/>
    </source>
</evidence>
<dbReference type="InterPro" id="IPR017941">
    <property type="entry name" value="Rieske_2Fe-2S"/>
</dbReference>
<proteinExistence type="predicted"/>
<evidence type="ECO:0000259" key="5">
    <source>
        <dbReference type="PROSITE" id="PS51296"/>
    </source>
</evidence>
<evidence type="ECO:0000256" key="4">
    <source>
        <dbReference type="ARBA" id="ARBA00023014"/>
    </source>
</evidence>
<keyword evidence="2" id="KW-0479">Metal-binding</keyword>
<reference evidence="6 7" key="1">
    <citation type="submission" date="2021-03" db="EMBL/GenBank/DDBJ databases">
        <title>Genomic Encyclopedia of Type Strains, Phase III (KMG-III): the genomes of soil and plant-associated and newly described type strains.</title>
        <authorList>
            <person name="Whitman W."/>
        </authorList>
    </citation>
    <scope>NUCLEOTIDE SEQUENCE [LARGE SCALE GENOMIC DNA]</scope>
    <source>
        <strain evidence="6 7">IMMIB AFH-6</strain>
    </source>
</reference>
<evidence type="ECO:0000313" key="7">
    <source>
        <dbReference type="Proteomes" id="UP000781958"/>
    </source>
</evidence>
<dbReference type="EMBL" id="JAGINP010000035">
    <property type="protein sequence ID" value="MBP2296787.1"/>
    <property type="molecule type" value="Genomic_DNA"/>
</dbReference>
<dbReference type="RefSeq" id="WP_209772382.1">
    <property type="nucleotide sequence ID" value="NZ_JAGINP010000035.1"/>
</dbReference>
<dbReference type="PROSITE" id="PS51296">
    <property type="entry name" value="RIESKE"/>
    <property type="match status" value="1"/>
</dbReference>
<organism evidence="6 7">
    <name type="scientific">Azospirillum rugosum</name>
    <dbReference type="NCBI Taxonomy" id="416170"/>
    <lineage>
        <taxon>Bacteria</taxon>
        <taxon>Pseudomonadati</taxon>
        <taxon>Pseudomonadota</taxon>
        <taxon>Alphaproteobacteria</taxon>
        <taxon>Rhodospirillales</taxon>
        <taxon>Azospirillaceae</taxon>
        <taxon>Azospirillum</taxon>
    </lineage>
</organism>
<evidence type="ECO:0000313" key="6">
    <source>
        <dbReference type="EMBL" id="MBP2296787.1"/>
    </source>
</evidence>
<keyword evidence="7" id="KW-1185">Reference proteome</keyword>